<sequence length="80" mass="9003">MVPPRRSSARPCRAPRAGDPVDQDRPAPGRWAQRCRCLALPPAACGGCLAASPAYRLHRSRAQRRRRHRSHFRPGRVRAN</sequence>
<dbReference type="AlphaFoldDB" id="A0A0H2X7K6"/>
<gene>
    <name evidence="2" type="ordered locus">XC_1446</name>
</gene>
<feature type="region of interest" description="Disordered" evidence="1">
    <location>
        <begin position="1"/>
        <end position="27"/>
    </location>
</feature>
<evidence type="ECO:0000313" key="2">
    <source>
        <dbReference type="EMBL" id="AAY48514.1"/>
    </source>
</evidence>
<accession>A0A0H2X7K6</accession>
<name>A0A0H2X7K6_XANC8</name>
<dbReference type="Proteomes" id="UP000000420">
    <property type="component" value="Chromosome"/>
</dbReference>
<dbReference type="KEGG" id="xcb:XC_1446"/>
<reference evidence="2 3" key="1">
    <citation type="journal article" date="2005" name="Genome Res.">
        <title>Comparative and functional genomic analyses of the pathogenicity of phytopathogen Xanthomonas campestris pv. campestris.</title>
        <authorList>
            <person name="Qian W."/>
            <person name="Jia Y."/>
            <person name="Ren S.X."/>
            <person name="He Y.Q."/>
            <person name="Feng J.X."/>
            <person name="Lu L.F."/>
            <person name="Sun Q."/>
            <person name="Ying G."/>
            <person name="Tang D.J."/>
            <person name="Tang H."/>
            <person name="Wu W."/>
            <person name="Hao P."/>
            <person name="Wang L."/>
            <person name="Jiang B.L."/>
            <person name="Zeng S."/>
            <person name="Gu W.Y."/>
            <person name="Lu G."/>
            <person name="Rong L."/>
            <person name="Tian Y."/>
            <person name="Yao Z."/>
            <person name="Fu G."/>
            <person name="Chen B."/>
            <person name="Fang R."/>
            <person name="Qiang B."/>
            <person name="Chen Z."/>
            <person name="Zhao G.P."/>
            <person name="Tang J.L."/>
            <person name="He C."/>
        </authorList>
    </citation>
    <scope>NUCLEOTIDE SEQUENCE [LARGE SCALE GENOMIC DNA]</scope>
    <source>
        <strain evidence="2 3">8004</strain>
    </source>
</reference>
<protein>
    <submittedName>
        <fullName evidence="2">Oxidoreductase</fullName>
    </submittedName>
</protein>
<feature type="compositionally biased region" description="Low complexity" evidence="1">
    <location>
        <begin position="1"/>
        <end position="17"/>
    </location>
</feature>
<proteinExistence type="predicted"/>
<feature type="region of interest" description="Disordered" evidence="1">
    <location>
        <begin position="59"/>
        <end position="80"/>
    </location>
</feature>
<evidence type="ECO:0000313" key="3">
    <source>
        <dbReference type="Proteomes" id="UP000000420"/>
    </source>
</evidence>
<evidence type="ECO:0000256" key="1">
    <source>
        <dbReference type="SAM" id="MobiDB-lite"/>
    </source>
</evidence>
<organism evidence="2 3">
    <name type="scientific">Xanthomonas campestris pv. campestris (strain 8004)</name>
    <dbReference type="NCBI Taxonomy" id="314565"/>
    <lineage>
        <taxon>Bacteria</taxon>
        <taxon>Pseudomonadati</taxon>
        <taxon>Pseudomonadota</taxon>
        <taxon>Gammaproteobacteria</taxon>
        <taxon>Lysobacterales</taxon>
        <taxon>Lysobacteraceae</taxon>
        <taxon>Xanthomonas</taxon>
    </lineage>
</organism>
<dbReference type="EMBL" id="CP000050">
    <property type="protein sequence ID" value="AAY48514.1"/>
    <property type="molecule type" value="Genomic_DNA"/>
</dbReference>
<dbReference type="HOGENOM" id="CLU_2588860_0_0_6"/>